<evidence type="ECO:0000313" key="2">
    <source>
        <dbReference type="Proteomes" id="UP001238603"/>
    </source>
</evidence>
<sequence>MGTISQQLFLASMIGERVELPRCGTALELPWVYDDVAEDICALAKSGKVEVLARQVQQVQGEPLITHLAFRRLG</sequence>
<dbReference type="RefSeq" id="WP_285984760.1">
    <property type="nucleotide sequence ID" value="NZ_JASVDS010000011.1"/>
</dbReference>
<dbReference type="Proteomes" id="UP001238603">
    <property type="component" value="Unassembled WGS sequence"/>
</dbReference>
<gene>
    <name evidence="1" type="ORF">QRD43_22470</name>
</gene>
<accession>A0ABT7LPA2</accession>
<protein>
    <submittedName>
        <fullName evidence="1">Uncharacterized protein</fullName>
    </submittedName>
</protein>
<keyword evidence="2" id="KW-1185">Reference proteome</keyword>
<comment type="caution">
    <text evidence="1">The sequence shown here is derived from an EMBL/GenBank/DDBJ whole genome shotgun (WGS) entry which is preliminary data.</text>
</comment>
<organism evidence="1 2">
    <name type="scientific">Roseateles subflavus</name>
    <dbReference type="NCBI Taxonomy" id="3053353"/>
    <lineage>
        <taxon>Bacteria</taxon>
        <taxon>Pseudomonadati</taxon>
        <taxon>Pseudomonadota</taxon>
        <taxon>Betaproteobacteria</taxon>
        <taxon>Burkholderiales</taxon>
        <taxon>Sphaerotilaceae</taxon>
        <taxon>Roseateles</taxon>
    </lineage>
</organism>
<name>A0ABT7LPA2_9BURK</name>
<dbReference type="EMBL" id="JASVDS010000011">
    <property type="protein sequence ID" value="MDL5034685.1"/>
    <property type="molecule type" value="Genomic_DNA"/>
</dbReference>
<reference evidence="1 2" key="1">
    <citation type="submission" date="2023-06" db="EMBL/GenBank/DDBJ databases">
        <title>Pelomonas sp. APW6 16S ribosomal RNA gene genome sequencing and assembly.</title>
        <authorList>
            <person name="Woo H."/>
        </authorList>
    </citation>
    <scope>NUCLEOTIDE SEQUENCE [LARGE SCALE GENOMIC DNA]</scope>
    <source>
        <strain evidence="1 2">APW6</strain>
    </source>
</reference>
<proteinExistence type="predicted"/>
<evidence type="ECO:0000313" key="1">
    <source>
        <dbReference type="EMBL" id="MDL5034685.1"/>
    </source>
</evidence>